<dbReference type="PANTHER" id="PTHR10656">
    <property type="entry name" value="CELL FATE DETERMINING PROTEIN MAB21-RELATED"/>
    <property type="match status" value="1"/>
</dbReference>
<dbReference type="EMBL" id="JH815869">
    <property type="protein sequence ID" value="EKC32771.1"/>
    <property type="molecule type" value="Genomic_DNA"/>
</dbReference>
<evidence type="ECO:0000313" key="4">
    <source>
        <dbReference type="EMBL" id="EKC32771.1"/>
    </source>
</evidence>
<comment type="similarity">
    <text evidence="1">Belongs to the mab-21 family.</text>
</comment>
<dbReference type="InterPro" id="IPR046903">
    <property type="entry name" value="Mab-21-like_nuc_Trfase"/>
</dbReference>
<evidence type="ECO:0000256" key="1">
    <source>
        <dbReference type="ARBA" id="ARBA00008307"/>
    </source>
</evidence>
<evidence type="ECO:0000259" key="3">
    <source>
        <dbReference type="Pfam" id="PF20266"/>
    </source>
</evidence>
<feature type="domain" description="Mab-21-like HhH/H2TH-like" evidence="3">
    <location>
        <begin position="265"/>
        <end position="340"/>
    </location>
</feature>
<dbReference type="Pfam" id="PF20266">
    <property type="entry name" value="Mab-21_C"/>
    <property type="match status" value="1"/>
</dbReference>
<dbReference type="InParanoid" id="K1RF82"/>
<dbReference type="InterPro" id="IPR024810">
    <property type="entry name" value="MAB21L/cGLR"/>
</dbReference>
<dbReference type="HOGENOM" id="CLU_014065_0_0_1"/>
<sequence length="684" mass="79045">MALQKMSRSVYVGICQEIGTPQQVASRRNRIDDCELLVNQVLKDELKLQLMMSGSRKEGFRFRGSDVDIMYWPTDHQVIWDFSQIRFNNIQSHVPVFCDSSESPPGFTLLKIPVSKECAFFLNRSLKGAFYYVMKSCVEHNKQLCISSSKYREIIQTISFPGSGIHGPCSRGTIGGGIEYDQAYCFVSKLWPPSASSWKDRCLSWPSPDVVDDIVRSGCHFVAIGHKLGNHEDNEWRISFSQAEYKLVYSMNHTQFLIYGLLKVFLKEIINKGIRDEEKLLCSYHMKTALFWAIQQNALKKWSPQNLLGGFWVCFKLLLKWVYEGACPNFFIPANNMFLSKIFGMTQQTFFGKLNGLYERGIGILLNSESIQTYMISVLCNPRLEVCLDVQIREVALDTEIFLDIAGIDVLHLRRIGHGIRILQHPILQSICFTGSQFQMAVLQKLAATMFPAFAFLLFNTYSNKGGNKMMYIVDKISCHLLKLATKCGIINGMLYIAMYYYKTCRYREALSIIEMTKVKLSQPCLMYKRHVNLESYTKAVGGKSVSTKMRQALLWDIPLSNEICYISELQPEQQHETKYHMHSPLLYIPPVVLFHMLEYLCYRQVDYIKEKEALDDLEFLVHHDQGQFVPEQLRDISWEILGICQQMAGHLQDARYSYEQSLKQDHYNQIEHATKQRIRELNC</sequence>
<protein>
    <submittedName>
        <fullName evidence="4">Protein mab-21</fullName>
    </submittedName>
</protein>
<accession>K1RF82</accession>
<dbReference type="InterPro" id="IPR046906">
    <property type="entry name" value="Mab-21_HhH/H2TH-like"/>
</dbReference>
<reference evidence="4" key="1">
    <citation type="journal article" date="2012" name="Nature">
        <title>The oyster genome reveals stress adaptation and complexity of shell formation.</title>
        <authorList>
            <person name="Zhang G."/>
            <person name="Fang X."/>
            <person name="Guo X."/>
            <person name="Li L."/>
            <person name="Luo R."/>
            <person name="Xu F."/>
            <person name="Yang P."/>
            <person name="Zhang L."/>
            <person name="Wang X."/>
            <person name="Qi H."/>
            <person name="Xiong Z."/>
            <person name="Que H."/>
            <person name="Xie Y."/>
            <person name="Holland P.W."/>
            <person name="Paps J."/>
            <person name="Zhu Y."/>
            <person name="Wu F."/>
            <person name="Chen Y."/>
            <person name="Wang J."/>
            <person name="Peng C."/>
            <person name="Meng J."/>
            <person name="Yang L."/>
            <person name="Liu J."/>
            <person name="Wen B."/>
            <person name="Zhang N."/>
            <person name="Huang Z."/>
            <person name="Zhu Q."/>
            <person name="Feng Y."/>
            <person name="Mount A."/>
            <person name="Hedgecock D."/>
            <person name="Xu Z."/>
            <person name="Liu Y."/>
            <person name="Domazet-Loso T."/>
            <person name="Du Y."/>
            <person name="Sun X."/>
            <person name="Zhang S."/>
            <person name="Liu B."/>
            <person name="Cheng P."/>
            <person name="Jiang X."/>
            <person name="Li J."/>
            <person name="Fan D."/>
            <person name="Wang W."/>
            <person name="Fu W."/>
            <person name="Wang T."/>
            <person name="Wang B."/>
            <person name="Zhang J."/>
            <person name="Peng Z."/>
            <person name="Li Y."/>
            <person name="Li N."/>
            <person name="Wang J."/>
            <person name="Chen M."/>
            <person name="He Y."/>
            <person name="Tan F."/>
            <person name="Song X."/>
            <person name="Zheng Q."/>
            <person name="Huang R."/>
            <person name="Yang H."/>
            <person name="Du X."/>
            <person name="Chen L."/>
            <person name="Yang M."/>
            <person name="Gaffney P.M."/>
            <person name="Wang S."/>
            <person name="Luo L."/>
            <person name="She Z."/>
            <person name="Ming Y."/>
            <person name="Huang W."/>
            <person name="Zhang S."/>
            <person name="Huang B."/>
            <person name="Zhang Y."/>
            <person name="Qu T."/>
            <person name="Ni P."/>
            <person name="Miao G."/>
            <person name="Wang J."/>
            <person name="Wang Q."/>
            <person name="Steinberg C.E."/>
            <person name="Wang H."/>
            <person name="Li N."/>
            <person name="Qian L."/>
            <person name="Zhang G."/>
            <person name="Li Y."/>
            <person name="Yang H."/>
            <person name="Liu X."/>
            <person name="Wang J."/>
            <person name="Yin Y."/>
            <person name="Wang J."/>
        </authorList>
    </citation>
    <scope>NUCLEOTIDE SEQUENCE [LARGE SCALE GENOMIC DNA]</scope>
    <source>
        <strain evidence="4">05x7-T-G4-1.051#20</strain>
    </source>
</reference>
<dbReference type="OrthoDB" id="6137411at2759"/>
<dbReference type="Pfam" id="PF03281">
    <property type="entry name" value="Mab-21"/>
    <property type="match status" value="1"/>
</dbReference>
<evidence type="ECO:0000259" key="2">
    <source>
        <dbReference type="Pfam" id="PF03281"/>
    </source>
</evidence>
<proteinExistence type="inferred from homology"/>
<name>K1RF82_MAGGI</name>
<feature type="domain" description="Mab-21-like nucleotidyltransferase" evidence="2">
    <location>
        <begin position="186"/>
        <end position="248"/>
    </location>
</feature>
<dbReference type="SMART" id="SM01265">
    <property type="entry name" value="Mab-21"/>
    <property type="match status" value="1"/>
</dbReference>
<dbReference type="AlphaFoldDB" id="K1RF82"/>
<organism evidence="4">
    <name type="scientific">Magallana gigas</name>
    <name type="common">Pacific oyster</name>
    <name type="synonym">Crassostrea gigas</name>
    <dbReference type="NCBI Taxonomy" id="29159"/>
    <lineage>
        <taxon>Eukaryota</taxon>
        <taxon>Metazoa</taxon>
        <taxon>Spiralia</taxon>
        <taxon>Lophotrochozoa</taxon>
        <taxon>Mollusca</taxon>
        <taxon>Bivalvia</taxon>
        <taxon>Autobranchia</taxon>
        <taxon>Pteriomorphia</taxon>
        <taxon>Ostreida</taxon>
        <taxon>Ostreoidea</taxon>
        <taxon>Ostreidae</taxon>
        <taxon>Magallana</taxon>
    </lineage>
</organism>
<gene>
    <name evidence="4" type="ORF">CGI_10013161</name>
</gene>
<dbReference type="PANTHER" id="PTHR10656:SF69">
    <property type="entry name" value="MAB-21-LIKE HHH_H2TH-LIKE DOMAIN-CONTAINING PROTEIN"/>
    <property type="match status" value="1"/>
</dbReference>
<dbReference type="Gene3D" id="1.10.1410.40">
    <property type="match status" value="1"/>
</dbReference>